<evidence type="ECO:0000313" key="4">
    <source>
        <dbReference type="WBParaSite" id="SRAE_2000054000.1"/>
    </source>
</evidence>
<dbReference type="GeneID" id="36378229"/>
<dbReference type="EMBL" id="LN609529">
    <property type="protein sequence ID" value="CEF65865.1"/>
    <property type="molecule type" value="Genomic_DNA"/>
</dbReference>
<evidence type="ECO:0000313" key="2">
    <source>
        <dbReference type="EMBL" id="CEF65865.1"/>
    </source>
</evidence>
<name>A0A090LED1_STRRB</name>
<gene>
    <name evidence="2 4 5" type="ORF">SRAE_2000054000</name>
</gene>
<accession>A0A090LED1</accession>
<sequence length="155" mass="17309">MEDHKKDDTKEAKKISSNTKIKNQNEYNLEGGQKGNVHHTNKEQKASNKIPQKYNTKSNDKNNNKKNEVKGNVGISGVFIKQPSQCAKQSTGNANKVHLKDSPTHQKDVLVKKALNNETQPAGYAKPLSNNGNVNQIATKKEAQPEYENLEILFI</sequence>
<reference evidence="4" key="2">
    <citation type="submission" date="2020-12" db="UniProtKB">
        <authorList>
            <consortium name="WormBaseParasite"/>
        </authorList>
    </citation>
    <scope>IDENTIFICATION</scope>
</reference>
<proteinExistence type="predicted"/>
<organism evidence="2">
    <name type="scientific">Strongyloides ratti</name>
    <name type="common">Parasitic roundworm</name>
    <dbReference type="NCBI Taxonomy" id="34506"/>
    <lineage>
        <taxon>Eukaryota</taxon>
        <taxon>Metazoa</taxon>
        <taxon>Ecdysozoa</taxon>
        <taxon>Nematoda</taxon>
        <taxon>Chromadorea</taxon>
        <taxon>Rhabditida</taxon>
        <taxon>Tylenchina</taxon>
        <taxon>Panagrolaimomorpha</taxon>
        <taxon>Strongyloidoidea</taxon>
        <taxon>Strongyloididae</taxon>
        <taxon>Strongyloides</taxon>
    </lineage>
</organism>
<dbReference type="WormBase" id="SRAE_2000054000">
    <property type="protein sequence ID" value="SRP06421"/>
    <property type="gene ID" value="WBGene00260735"/>
</dbReference>
<reference evidence="2 3" key="1">
    <citation type="submission" date="2014-09" db="EMBL/GenBank/DDBJ databases">
        <authorList>
            <person name="Martin A.A."/>
        </authorList>
    </citation>
    <scope>NUCLEOTIDE SEQUENCE</scope>
    <source>
        <strain evidence="3">ED321</strain>
        <strain evidence="2">ED321 Heterogonic</strain>
    </source>
</reference>
<feature type="compositionally biased region" description="Basic and acidic residues" evidence="1">
    <location>
        <begin position="58"/>
        <end position="69"/>
    </location>
</feature>
<evidence type="ECO:0000313" key="3">
    <source>
        <dbReference type="Proteomes" id="UP000035682"/>
    </source>
</evidence>
<evidence type="ECO:0000256" key="1">
    <source>
        <dbReference type="SAM" id="MobiDB-lite"/>
    </source>
</evidence>
<keyword evidence="3" id="KW-1185">Reference proteome</keyword>
<feature type="region of interest" description="Disordered" evidence="1">
    <location>
        <begin position="1"/>
        <end position="70"/>
    </location>
</feature>
<dbReference type="RefSeq" id="XP_024505065.1">
    <property type="nucleotide sequence ID" value="XM_024651382.1"/>
</dbReference>
<dbReference type="AlphaFoldDB" id="A0A090LED1"/>
<dbReference type="WBParaSite" id="SRAE_2000054000.1">
    <property type="protein sequence ID" value="SRAE_2000054000.1"/>
    <property type="gene ID" value="WBGene00260735"/>
</dbReference>
<protein>
    <submittedName>
        <fullName evidence="2 4">Uncharacterized protein</fullName>
    </submittedName>
</protein>
<dbReference type="Proteomes" id="UP000035682">
    <property type="component" value="Unplaced"/>
</dbReference>
<evidence type="ECO:0000313" key="5">
    <source>
        <dbReference type="WormBase" id="SRAE_2000054000"/>
    </source>
</evidence>
<feature type="compositionally biased region" description="Basic and acidic residues" evidence="1">
    <location>
        <begin position="1"/>
        <end position="14"/>
    </location>
</feature>
<feature type="compositionally biased region" description="Polar residues" evidence="1">
    <location>
        <begin position="15"/>
        <end position="27"/>
    </location>
</feature>
<dbReference type="CTD" id="36378229"/>